<evidence type="ECO:0000313" key="9">
    <source>
        <dbReference type="Proteomes" id="UP001457282"/>
    </source>
</evidence>
<evidence type="ECO:0000256" key="2">
    <source>
        <dbReference type="ARBA" id="ARBA00005982"/>
    </source>
</evidence>
<evidence type="ECO:0000313" key="8">
    <source>
        <dbReference type="EMBL" id="KAK9929743.1"/>
    </source>
</evidence>
<gene>
    <name evidence="8" type="ORF">M0R45_026829</name>
</gene>
<evidence type="ECO:0000256" key="5">
    <source>
        <dbReference type="ARBA" id="ARBA00022989"/>
    </source>
</evidence>
<protein>
    <submittedName>
        <fullName evidence="8">Uncharacterized protein</fullName>
    </submittedName>
</protein>
<dbReference type="PROSITE" id="PS01022">
    <property type="entry name" value="PTR2_1"/>
    <property type="match status" value="1"/>
</dbReference>
<accession>A0AAW1X1E0</accession>
<comment type="subcellular location">
    <subcellularLocation>
        <location evidence="1">Membrane</location>
        <topology evidence="1">Multi-pass membrane protein</topology>
    </subcellularLocation>
</comment>
<dbReference type="PANTHER" id="PTHR11654">
    <property type="entry name" value="OLIGOPEPTIDE TRANSPORTER-RELATED"/>
    <property type="match status" value="1"/>
</dbReference>
<dbReference type="Proteomes" id="UP001457282">
    <property type="component" value="Unassembled WGS sequence"/>
</dbReference>
<evidence type="ECO:0000256" key="4">
    <source>
        <dbReference type="ARBA" id="ARBA00022692"/>
    </source>
</evidence>
<feature type="transmembrane region" description="Helical" evidence="7">
    <location>
        <begin position="383"/>
        <end position="404"/>
    </location>
</feature>
<dbReference type="InterPro" id="IPR000109">
    <property type="entry name" value="POT_fam"/>
</dbReference>
<feature type="transmembrane region" description="Helical" evidence="7">
    <location>
        <begin position="204"/>
        <end position="223"/>
    </location>
</feature>
<feature type="transmembrane region" description="Helical" evidence="7">
    <location>
        <begin position="343"/>
        <end position="363"/>
    </location>
</feature>
<evidence type="ECO:0000256" key="6">
    <source>
        <dbReference type="ARBA" id="ARBA00023136"/>
    </source>
</evidence>
<feature type="transmembrane region" description="Helical" evidence="7">
    <location>
        <begin position="467"/>
        <end position="488"/>
    </location>
</feature>
<dbReference type="Gene3D" id="1.20.1250.20">
    <property type="entry name" value="MFS general substrate transporter like domains"/>
    <property type="match status" value="2"/>
</dbReference>
<dbReference type="EMBL" id="JBEDUW010000005">
    <property type="protein sequence ID" value="KAK9929743.1"/>
    <property type="molecule type" value="Genomic_DNA"/>
</dbReference>
<dbReference type="GO" id="GO:0016020">
    <property type="term" value="C:membrane"/>
    <property type="evidence" value="ECO:0007669"/>
    <property type="project" value="UniProtKB-SubCell"/>
</dbReference>
<keyword evidence="6 7" id="KW-0472">Membrane</keyword>
<feature type="transmembrane region" description="Helical" evidence="7">
    <location>
        <begin position="115"/>
        <end position="133"/>
    </location>
</feature>
<dbReference type="CDD" id="cd17417">
    <property type="entry name" value="MFS_NPF5"/>
    <property type="match status" value="1"/>
</dbReference>
<feature type="transmembrane region" description="Helical" evidence="7">
    <location>
        <begin position="512"/>
        <end position="532"/>
    </location>
</feature>
<evidence type="ECO:0000256" key="7">
    <source>
        <dbReference type="SAM" id="Phobius"/>
    </source>
</evidence>
<sequence>MTSKPMAISQQNSPNDQKTPLLQNDIEAAVLDFKGSSPNGSGGWRSAAFIIGVGCAERFAFYGVSSNLVTFLSGPLGQSTATAAVNVNTWSGTAALLPLLGAVVADSFLGRYRTIVFSSVLYILGLGLLTFSAKLPSFNGSDCRNTSQFTTCYSQLQVIFFYFSLYLVAVGQGGNKPCIQAFGADQFDGQDPVESKAKSSFFNWWYFGICSGALFTRLISSYIQDNFSWVLGFGIPCIVMALGLFVFLLGTRTYRYSVIEDGKSPYVRIVKVFVAAFRNWRTTPSEPLEHLPHQSSEKLKFLNKALLAPNSNLKEYSNVCTVSEVEEAKGPHWTEQFVAGFDIPAASLQSFTSLIIILFIPVYDRIFVPMASAFTGKPSGITTLQRIGVGIFLSAISMIVAALVETKRLETSRKHALVDIPQVSIPMGVWWLIPQYLLIGVSDVFTMVGLQEFFYDQVPNELRTVGVALYLSIFGVGNFLSSFLISAIEEATGGVGRDSWFSNNLNRAHLDFFYWLLAGLSVVELAVFTYFAKSYRYKKRARI</sequence>
<keyword evidence="9" id="KW-1185">Reference proteome</keyword>
<dbReference type="GO" id="GO:0042937">
    <property type="term" value="F:tripeptide transmembrane transporter activity"/>
    <property type="evidence" value="ECO:0007669"/>
    <property type="project" value="InterPro"/>
</dbReference>
<organism evidence="8 9">
    <name type="scientific">Rubus argutus</name>
    <name type="common">Southern blackberry</name>
    <dbReference type="NCBI Taxonomy" id="59490"/>
    <lineage>
        <taxon>Eukaryota</taxon>
        <taxon>Viridiplantae</taxon>
        <taxon>Streptophyta</taxon>
        <taxon>Embryophyta</taxon>
        <taxon>Tracheophyta</taxon>
        <taxon>Spermatophyta</taxon>
        <taxon>Magnoliopsida</taxon>
        <taxon>eudicotyledons</taxon>
        <taxon>Gunneridae</taxon>
        <taxon>Pentapetalae</taxon>
        <taxon>rosids</taxon>
        <taxon>fabids</taxon>
        <taxon>Rosales</taxon>
        <taxon>Rosaceae</taxon>
        <taxon>Rosoideae</taxon>
        <taxon>Rosoideae incertae sedis</taxon>
        <taxon>Rubus</taxon>
    </lineage>
</organism>
<dbReference type="Pfam" id="PF00854">
    <property type="entry name" value="PTR2"/>
    <property type="match status" value="2"/>
</dbReference>
<keyword evidence="3" id="KW-0597">Phosphoprotein</keyword>
<dbReference type="GO" id="GO:0071916">
    <property type="term" value="F:dipeptide transmembrane transporter activity"/>
    <property type="evidence" value="ECO:0007669"/>
    <property type="project" value="InterPro"/>
</dbReference>
<keyword evidence="5 7" id="KW-1133">Transmembrane helix</keyword>
<comment type="similarity">
    <text evidence="2">Belongs to the major facilitator superfamily. Proton-dependent oligopeptide transporter (POT/PTR) (TC 2.A.17) family.</text>
</comment>
<proteinExistence type="inferred from homology"/>
<comment type="caution">
    <text evidence="8">The sequence shown here is derived from an EMBL/GenBank/DDBJ whole genome shotgun (WGS) entry which is preliminary data.</text>
</comment>
<keyword evidence="4 7" id="KW-0812">Transmembrane</keyword>
<dbReference type="InterPro" id="IPR036259">
    <property type="entry name" value="MFS_trans_sf"/>
</dbReference>
<dbReference type="SUPFAM" id="SSF103473">
    <property type="entry name" value="MFS general substrate transporter"/>
    <property type="match status" value="2"/>
</dbReference>
<feature type="transmembrane region" description="Helical" evidence="7">
    <location>
        <begin position="153"/>
        <end position="170"/>
    </location>
</feature>
<dbReference type="InterPro" id="IPR018456">
    <property type="entry name" value="PTR2_symporter_CS"/>
</dbReference>
<dbReference type="InterPro" id="IPR044739">
    <property type="entry name" value="NRT1/PTR"/>
</dbReference>
<evidence type="ECO:0000256" key="3">
    <source>
        <dbReference type="ARBA" id="ARBA00022553"/>
    </source>
</evidence>
<reference evidence="8 9" key="1">
    <citation type="journal article" date="2023" name="G3 (Bethesda)">
        <title>A chromosome-length genome assembly and annotation of blackberry (Rubus argutus, cv. 'Hillquist').</title>
        <authorList>
            <person name="Bruna T."/>
            <person name="Aryal R."/>
            <person name="Dudchenko O."/>
            <person name="Sargent D.J."/>
            <person name="Mead D."/>
            <person name="Buti M."/>
            <person name="Cavallini A."/>
            <person name="Hytonen T."/>
            <person name="Andres J."/>
            <person name="Pham M."/>
            <person name="Weisz D."/>
            <person name="Mascagni F."/>
            <person name="Usai G."/>
            <person name="Natali L."/>
            <person name="Bassil N."/>
            <person name="Fernandez G.E."/>
            <person name="Lomsadze A."/>
            <person name="Armour M."/>
            <person name="Olukolu B."/>
            <person name="Poorten T."/>
            <person name="Britton C."/>
            <person name="Davik J."/>
            <person name="Ashrafi H."/>
            <person name="Aiden E.L."/>
            <person name="Borodovsky M."/>
            <person name="Worthington M."/>
        </authorList>
    </citation>
    <scope>NUCLEOTIDE SEQUENCE [LARGE SCALE GENOMIC DNA]</scope>
    <source>
        <strain evidence="8">PI 553951</strain>
    </source>
</reference>
<feature type="transmembrane region" description="Helical" evidence="7">
    <location>
        <begin position="229"/>
        <end position="249"/>
    </location>
</feature>
<name>A0AAW1X1E0_RUBAR</name>
<evidence type="ECO:0000256" key="1">
    <source>
        <dbReference type="ARBA" id="ARBA00004141"/>
    </source>
</evidence>
<dbReference type="AlphaFoldDB" id="A0AAW1X1E0"/>